<protein>
    <submittedName>
        <fullName evidence="2">Uncharacterized protein</fullName>
    </submittedName>
</protein>
<dbReference type="AlphaFoldDB" id="A0A0L0FPN2"/>
<organism evidence="2 3">
    <name type="scientific">Sphaeroforma arctica JP610</name>
    <dbReference type="NCBI Taxonomy" id="667725"/>
    <lineage>
        <taxon>Eukaryota</taxon>
        <taxon>Ichthyosporea</taxon>
        <taxon>Ichthyophonida</taxon>
        <taxon>Sphaeroforma</taxon>
    </lineage>
</organism>
<dbReference type="EMBL" id="KQ242428">
    <property type="protein sequence ID" value="KNC78762.1"/>
    <property type="molecule type" value="Genomic_DNA"/>
</dbReference>
<dbReference type="GeneID" id="25909321"/>
<proteinExistence type="predicted"/>
<evidence type="ECO:0000256" key="1">
    <source>
        <dbReference type="SAM" id="MobiDB-lite"/>
    </source>
</evidence>
<sequence length="231" mass="25534">MEHQVYQEPDFSNAGAPLRRASSGGVVLQWKPLPAIENTPYGEKVFNVQRDRCEESIGDTGLQIERCCLQIEGAQFLVCLKMFYYPVTIELTLEYAMEGICFTKSNVILKLFHRNDTICPSESSSTNSNIATDQDDSGSGNSGRSTYQATDPLPLHGDTMMFESPDDLDAVVSICKLDNGTREEVLRFLLDCSIGVDTVQSAQVQGCTLKQVVQSSTRMPELAKVLCKAWS</sequence>
<evidence type="ECO:0000313" key="2">
    <source>
        <dbReference type="EMBL" id="KNC78762.1"/>
    </source>
</evidence>
<keyword evidence="3" id="KW-1185">Reference proteome</keyword>
<dbReference type="RefSeq" id="XP_014152664.1">
    <property type="nucleotide sequence ID" value="XM_014297189.1"/>
</dbReference>
<feature type="compositionally biased region" description="Polar residues" evidence="1">
    <location>
        <begin position="121"/>
        <end position="149"/>
    </location>
</feature>
<reference evidence="2 3" key="1">
    <citation type="submission" date="2011-02" db="EMBL/GenBank/DDBJ databases">
        <title>The Genome Sequence of Sphaeroforma arctica JP610.</title>
        <authorList>
            <consortium name="The Broad Institute Genome Sequencing Platform"/>
            <person name="Russ C."/>
            <person name="Cuomo C."/>
            <person name="Young S.K."/>
            <person name="Zeng Q."/>
            <person name="Gargeya S."/>
            <person name="Alvarado L."/>
            <person name="Berlin A."/>
            <person name="Chapman S.B."/>
            <person name="Chen Z."/>
            <person name="Freedman E."/>
            <person name="Gellesch M."/>
            <person name="Goldberg J."/>
            <person name="Griggs A."/>
            <person name="Gujja S."/>
            <person name="Heilman E."/>
            <person name="Heiman D."/>
            <person name="Howarth C."/>
            <person name="Mehta T."/>
            <person name="Neiman D."/>
            <person name="Pearson M."/>
            <person name="Roberts A."/>
            <person name="Saif S."/>
            <person name="Shea T."/>
            <person name="Shenoy N."/>
            <person name="Sisk P."/>
            <person name="Stolte C."/>
            <person name="Sykes S."/>
            <person name="White J."/>
            <person name="Yandava C."/>
            <person name="Burger G."/>
            <person name="Gray M.W."/>
            <person name="Holland P.W.H."/>
            <person name="King N."/>
            <person name="Lang F.B.F."/>
            <person name="Roger A.J."/>
            <person name="Ruiz-Trillo I."/>
            <person name="Haas B."/>
            <person name="Nusbaum C."/>
            <person name="Birren B."/>
        </authorList>
    </citation>
    <scope>NUCLEOTIDE SEQUENCE [LARGE SCALE GENOMIC DNA]</scope>
    <source>
        <strain evidence="2 3">JP610</strain>
    </source>
</reference>
<accession>A0A0L0FPN2</accession>
<name>A0A0L0FPN2_9EUKA</name>
<dbReference type="Proteomes" id="UP000054560">
    <property type="component" value="Unassembled WGS sequence"/>
</dbReference>
<feature type="region of interest" description="Disordered" evidence="1">
    <location>
        <begin position="121"/>
        <end position="150"/>
    </location>
</feature>
<gene>
    <name evidence="2" type="ORF">SARC_08817</name>
</gene>
<evidence type="ECO:0000313" key="3">
    <source>
        <dbReference type="Proteomes" id="UP000054560"/>
    </source>
</evidence>